<feature type="non-terminal residue" evidence="2">
    <location>
        <position position="1"/>
    </location>
</feature>
<dbReference type="EMBL" id="GDJX01019726">
    <property type="protein sequence ID" value="JAT48210.1"/>
    <property type="molecule type" value="Transcribed_RNA"/>
</dbReference>
<dbReference type="PANTHER" id="PTHR31968">
    <property type="entry name" value="SERINE/ARGININE-RELATED PROTEIN 53"/>
    <property type="match status" value="1"/>
</dbReference>
<dbReference type="GO" id="GO:0005737">
    <property type="term" value="C:cytoplasm"/>
    <property type="evidence" value="ECO:0007669"/>
    <property type="project" value="TreeGrafter"/>
</dbReference>
<evidence type="ECO:0000313" key="2">
    <source>
        <dbReference type="EMBL" id="JAT48210.1"/>
    </source>
</evidence>
<gene>
    <name evidence="2" type="ORF">g.35285</name>
</gene>
<feature type="compositionally biased region" description="Basic and acidic residues" evidence="1">
    <location>
        <begin position="223"/>
        <end position="246"/>
    </location>
</feature>
<feature type="region of interest" description="Disordered" evidence="1">
    <location>
        <begin position="53"/>
        <end position="253"/>
    </location>
</feature>
<feature type="compositionally biased region" description="Polar residues" evidence="1">
    <location>
        <begin position="92"/>
        <end position="101"/>
    </location>
</feature>
<feature type="compositionally biased region" description="Basic and acidic residues" evidence="1">
    <location>
        <begin position="164"/>
        <end position="173"/>
    </location>
</feature>
<evidence type="ECO:0000256" key="1">
    <source>
        <dbReference type="SAM" id="MobiDB-lite"/>
    </source>
</evidence>
<feature type="compositionally biased region" description="Basic residues" evidence="1">
    <location>
        <begin position="174"/>
        <end position="183"/>
    </location>
</feature>
<accession>A0A1D1Y0P5</accession>
<dbReference type="PANTHER" id="PTHR31968:SF4">
    <property type="entry name" value="SERINE_ARGININE-RELATED PROTEIN 53"/>
    <property type="match status" value="1"/>
</dbReference>
<feature type="compositionally biased region" description="Basic residues" evidence="1">
    <location>
        <begin position="125"/>
        <end position="134"/>
    </location>
</feature>
<feature type="compositionally biased region" description="Basic residues" evidence="1">
    <location>
        <begin position="154"/>
        <end position="163"/>
    </location>
</feature>
<feature type="compositionally biased region" description="Basic and acidic residues" evidence="1">
    <location>
        <begin position="135"/>
        <end position="153"/>
    </location>
</feature>
<proteinExistence type="predicted"/>
<feature type="region of interest" description="Disordered" evidence="1">
    <location>
        <begin position="1"/>
        <end position="34"/>
    </location>
</feature>
<dbReference type="GO" id="GO:0005634">
    <property type="term" value="C:nucleus"/>
    <property type="evidence" value="ECO:0007669"/>
    <property type="project" value="TreeGrafter"/>
</dbReference>
<protein>
    <submittedName>
        <fullName evidence="2">Uncharacterized protein</fullName>
    </submittedName>
</protein>
<feature type="compositionally biased region" description="Basic and acidic residues" evidence="1">
    <location>
        <begin position="185"/>
        <end position="207"/>
    </location>
</feature>
<name>A0A1D1Y0P5_9ARAE</name>
<sequence length="400" mass="45958">EKHGNIPIRTPLKRASDAVRGGSRRGRPPMEEDKAAAYYDELTRKGEGAARFKRGLGFSSSPAEPKPQPSATSFFGNFVRASSPGKAAEIQKQAQLETIQNKLKKKQPPPSQLPSPGHDGDADRRHRRRSRSRSRSRERYRDRRRSSSRERDRSPRRHHSHGSRRGDEDEERYRSRRRRRSRSRSGSEERERSRQSRYENRQEDYSSRRGRGGTSPQPSSKSRGADKNRRDLNGEDNKKNEKDRNASIDYSQLIQGYSQMTPAERVKAKMKLQLSHTAAKDMAKGITMGWERFDFNKEAPLDDEDIEVAEDDESLVKDIGRSFRYSAVEAKREEEIKAAHDQAMFGVSRASSILPKVEITEETEEKDEKNVNKTLLSEKAFAIQGSWRDRIRKPQHGPEN</sequence>
<reference evidence="2" key="1">
    <citation type="submission" date="2015-07" db="EMBL/GenBank/DDBJ databases">
        <title>Transcriptome Assembly of Anthurium amnicola.</title>
        <authorList>
            <person name="Suzuki J."/>
        </authorList>
    </citation>
    <scope>NUCLEOTIDE SEQUENCE</scope>
</reference>
<dbReference type="InterPro" id="IPR034604">
    <property type="entry name" value="SRRP53"/>
</dbReference>
<dbReference type="AlphaFoldDB" id="A0A1D1Y0P5"/>
<dbReference type="GO" id="GO:0000380">
    <property type="term" value="P:alternative mRNA splicing, via spliceosome"/>
    <property type="evidence" value="ECO:0007669"/>
    <property type="project" value="InterPro"/>
</dbReference>
<organism evidence="2">
    <name type="scientific">Anthurium amnicola</name>
    <dbReference type="NCBI Taxonomy" id="1678845"/>
    <lineage>
        <taxon>Eukaryota</taxon>
        <taxon>Viridiplantae</taxon>
        <taxon>Streptophyta</taxon>
        <taxon>Embryophyta</taxon>
        <taxon>Tracheophyta</taxon>
        <taxon>Spermatophyta</taxon>
        <taxon>Magnoliopsida</taxon>
        <taxon>Liliopsida</taxon>
        <taxon>Araceae</taxon>
        <taxon>Pothoideae</taxon>
        <taxon>Potheae</taxon>
        <taxon>Anthurium</taxon>
    </lineage>
</organism>